<protein>
    <recommendedName>
        <fullName evidence="1">Thioredoxin-like fold domain-containing protein</fullName>
    </recommendedName>
</protein>
<dbReference type="Gene3D" id="3.40.30.10">
    <property type="entry name" value="Glutaredoxin"/>
    <property type="match status" value="1"/>
</dbReference>
<reference evidence="3" key="1">
    <citation type="submission" date="2016-09" db="EMBL/GenBank/DDBJ databases">
        <title>Acidihalobacter prosperus F5.</title>
        <authorList>
            <person name="Khaleque H.N."/>
            <person name="Ramsay J.P."/>
            <person name="Kaksonen A.H."/>
            <person name="Boxall N.J."/>
            <person name="Watkin E.L.J."/>
        </authorList>
    </citation>
    <scope>NUCLEOTIDE SEQUENCE [LARGE SCALE GENOMIC DNA]</scope>
    <source>
        <strain evidence="3">F5</strain>
    </source>
</reference>
<dbReference type="Proteomes" id="UP000095401">
    <property type="component" value="Chromosome"/>
</dbReference>
<dbReference type="InterPro" id="IPR036249">
    <property type="entry name" value="Thioredoxin-like_sf"/>
</dbReference>
<dbReference type="RefSeq" id="WP_070078405.1">
    <property type="nucleotide sequence ID" value="NZ_CP017415.1"/>
</dbReference>
<feature type="domain" description="Thioredoxin-like fold" evidence="1">
    <location>
        <begin position="1"/>
        <end position="79"/>
    </location>
</feature>
<accession>A0A1D8INJ3</accession>
<dbReference type="InterPro" id="IPR012336">
    <property type="entry name" value="Thioredoxin-like_fold"/>
</dbReference>
<dbReference type="KEGG" id="aprs:BI364_08700"/>
<dbReference type="AlphaFoldDB" id="A0A1D8INJ3"/>
<gene>
    <name evidence="2" type="ORF">BI364_08700</name>
</gene>
<evidence type="ECO:0000259" key="1">
    <source>
        <dbReference type="Pfam" id="PF13192"/>
    </source>
</evidence>
<dbReference type="Pfam" id="PF13192">
    <property type="entry name" value="Thioredoxin_3"/>
    <property type="match status" value="1"/>
</dbReference>
<name>A0A1D8INJ3_9GAMM</name>
<dbReference type="EMBL" id="CP017415">
    <property type="protein sequence ID" value="AOU98029.1"/>
    <property type="molecule type" value="Genomic_DNA"/>
</dbReference>
<evidence type="ECO:0000313" key="2">
    <source>
        <dbReference type="EMBL" id="AOU98029.1"/>
    </source>
</evidence>
<organism evidence="2 3">
    <name type="scientific">Acidihalobacter yilgarnensis</name>
    <dbReference type="NCBI Taxonomy" id="2819280"/>
    <lineage>
        <taxon>Bacteria</taxon>
        <taxon>Pseudomonadati</taxon>
        <taxon>Pseudomonadota</taxon>
        <taxon>Gammaproteobacteria</taxon>
        <taxon>Chromatiales</taxon>
        <taxon>Ectothiorhodospiraceae</taxon>
        <taxon>Acidihalobacter</taxon>
    </lineage>
</organism>
<dbReference type="SUPFAM" id="SSF52833">
    <property type="entry name" value="Thioredoxin-like"/>
    <property type="match status" value="1"/>
</dbReference>
<keyword evidence="3" id="KW-1185">Reference proteome</keyword>
<proteinExistence type="predicted"/>
<evidence type="ECO:0000313" key="3">
    <source>
        <dbReference type="Proteomes" id="UP000095401"/>
    </source>
</evidence>
<sequence length="94" mass="10038">MKVQLLVSQWCPSCPQAERVWTQVAKEHDNVDYEVLDVGIRPGRDIVANLMIRSIPATVIEGKLYGVGVPSVAEAKAFLQSASLVGTAGTAKTG</sequence>